<evidence type="ECO:0000256" key="4">
    <source>
        <dbReference type="ARBA" id="ARBA00022827"/>
    </source>
</evidence>
<dbReference type="InterPro" id="IPR007867">
    <property type="entry name" value="GMC_OxRtase_C"/>
</dbReference>
<reference evidence="6 7" key="1">
    <citation type="submission" date="2019-02" db="EMBL/GenBank/DDBJ databases">
        <title>Arundinibacter roseus gen. nov., sp. nov., a new member of the family Cytophagaceae.</title>
        <authorList>
            <person name="Szuroczki S."/>
            <person name="Khayer B."/>
            <person name="Sproer C."/>
            <person name="Toumi M."/>
            <person name="Szabo A."/>
            <person name="Felfoldi T."/>
            <person name="Schumann P."/>
            <person name="Toth E."/>
        </authorList>
    </citation>
    <scope>NUCLEOTIDE SEQUENCE [LARGE SCALE GENOMIC DNA]</scope>
    <source>
        <strain evidence="6 7">DMA-k-7a</strain>
    </source>
</reference>
<keyword evidence="7" id="KW-1185">Reference proteome</keyword>
<evidence type="ECO:0000256" key="2">
    <source>
        <dbReference type="ARBA" id="ARBA00010790"/>
    </source>
</evidence>
<sequence>MKKFDYIIVGAGSAGCVLANRLSLDPSVSVLLLEAGGPDKKLELQIPAAYSKLNRTEVDWGYQTEPQTHVLNRKIYLPRGKTLGGCSSTNAMAYVRGNRADFDGWAAAGNNGWGYENVLPYFIKSEHNEQLKNEFHGQGGELNVTFAQRYRTPVADAFVQACIEKGLPENQDYNGALQLGAGLFQFTIKNQKRHSAATAFLKPALQRPNLTVRTHALTRRVLIENDRATGVEFTVGRSAVEQAFAAKEVILSAGAFNSPQLLMLSGIGDEEELKAHGIAIKKHLPGVGKNLQDHLFLAVSSLATIPLANNELRMINQIKGALNYAVFGKGPLTISPLEAVAFLKLTDSPDPVDFQFHFTPIHLGNDYKADLYDLKTFPFTNGYTILPTLLKPESRGFVALRSANPAEAPIIQPRFLSHEADLTTLLAGTRSAIEVMGADAFAPYRKQLIAPPDCATDDALILHIKQSLETVYHPVGTCTMGQDEGSVVDEKLRVHGIEGLRVVDASIMPRIVAGNTNAACLMIGEKGADLIINS</sequence>
<accession>A0A4V2XA26</accession>
<feature type="domain" description="Glucose-methanol-choline oxidoreductase N-terminal" evidence="5">
    <location>
        <begin position="254"/>
        <end position="268"/>
    </location>
</feature>
<name>A0A4V2XA26_9BACT</name>
<dbReference type="Gene3D" id="3.30.560.10">
    <property type="entry name" value="Glucose Oxidase, domain 3"/>
    <property type="match status" value="1"/>
</dbReference>
<dbReference type="PROSITE" id="PS00624">
    <property type="entry name" value="GMC_OXRED_2"/>
    <property type="match status" value="1"/>
</dbReference>
<dbReference type="RefSeq" id="WP_132116957.1">
    <property type="nucleotide sequence ID" value="NZ_SMJU01000005.1"/>
</dbReference>
<comment type="caution">
    <text evidence="6">The sequence shown here is derived from an EMBL/GenBank/DDBJ whole genome shotgun (WGS) entry which is preliminary data.</text>
</comment>
<dbReference type="EMBL" id="SMJU01000005">
    <property type="protein sequence ID" value="TDB66015.1"/>
    <property type="molecule type" value="Genomic_DNA"/>
</dbReference>
<dbReference type="PANTHER" id="PTHR11552:SF147">
    <property type="entry name" value="CHOLINE DEHYDROGENASE, MITOCHONDRIAL"/>
    <property type="match status" value="1"/>
</dbReference>
<dbReference type="AlphaFoldDB" id="A0A4V2XA26"/>
<proteinExistence type="inferred from homology"/>
<dbReference type="InterPro" id="IPR036188">
    <property type="entry name" value="FAD/NAD-bd_sf"/>
</dbReference>
<dbReference type="PROSITE" id="PS51257">
    <property type="entry name" value="PROKAR_LIPOPROTEIN"/>
    <property type="match status" value="1"/>
</dbReference>
<keyword evidence="3" id="KW-0285">Flavoprotein</keyword>
<dbReference type="InterPro" id="IPR000172">
    <property type="entry name" value="GMC_OxRdtase_N"/>
</dbReference>
<evidence type="ECO:0000256" key="3">
    <source>
        <dbReference type="ARBA" id="ARBA00022630"/>
    </source>
</evidence>
<dbReference type="GO" id="GO:0050660">
    <property type="term" value="F:flavin adenine dinucleotide binding"/>
    <property type="evidence" value="ECO:0007669"/>
    <property type="project" value="InterPro"/>
</dbReference>
<dbReference type="Pfam" id="PF00732">
    <property type="entry name" value="GMC_oxred_N"/>
    <property type="match status" value="1"/>
</dbReference>
<evidence type="ECO:0000313" key="7">
    <source>
        <dbReference type="Proteomes" id="UP000295706"/>
    </source>
</evidence>
<evidence type="ECO:0000313" key="6">
    <source>
        <dbReference type="EMBL" id="TDB66015.1"/>
    </source>
</evidence>
<dbReference type="PIRSF" id="PIRSF000137">
    <property type="entry name" value="Alcohol_oxidase"/>
    <property type="match status" value="1"/>
</dbReference>
<evidence type="ECO:0000256" key="1">
    <source>
        <dbReference type="ARBA" id="ARBA00001974"/>
    </source>
</evidence>
<dbReference type="Pfam" id="PF05199">
    <property type="entry name" value="GMC_oxred_C"/>
    <property type="match status" value="1"/>
</dbReference>
<dbReference type="Proteomes" id="UP000295706">
    <property type="component" value="Unassembled WGS sequence"/>
</dbReference>
<protein>
    <submittedName>
        <fullName evidence="6">Choline dehydrogenase</fullName>
    </submittedName>
</protein>
<comment type="similarity">
    <text evidence="2">Belongs to the GMC oxidoreductase family.</text>
</comment>
<dbReference type="SUPFAM" id="SSF54373">
    <property type="entry name" value="FAD-linked reductases, C-terminal domain"/>
    <property type="match status" value="1"/>
</dbReference>
<dbReference type="GO" id="GO:0016614">
    <property type="term" value="F:oxidoreductase activity, acting on CH-OH group of donors"/>
    <property type="evidence" value="ECO:0007669"/>
    <property type="project" value="InterPro"/>
</dbReference>
<dbReference type="Gene3D" id="3.50.50.60">
    <property type="entry name" value="FAD/NAD(P)-binding domain"/>
    <property type="match status" value="1"/>
</dbReference>
<dbReference type="InterPro" id="IPR012132">
    <property type="entry name" value="GMC_OxRdtase"/>
</dbReference>
<dbReference type="OrthoDB" id="9785276at2"/>
<keyword evidence="4" id="KW-0274">FAD</keyword>
<dbReference type="PANTHER" id="PTHR11552">
    <property type="entry name" value="GLUCOSE-METHANOL-CHOLINE GMC OXIDOREDUCTASE"/>
    <property type="match status" value="1"/>
</dbReference>
<evidence type="ECO:0000259" key="5">
    <source>
        <dbReference type="PROSITE" id="PS00624"/>
    </source>
</evidence>
<dbReference type="SUPFAM" id="SSF51905">
    <property type="entry name" value="FAD/NAD(P)-binding domain"/>
    <property type="match status" value="1"/>
</dbReference>
<gene>
    <name evidence="6" type="ORF">EZE20_09645</name>
</gene>
<comment type="cofactor">
    <cofactor evidence="1">
        <name>FAD</name>
        <dbReference type="ChEBI" id="CHEBI:57692"/>
    </cofactor>
</comment>
<organism evidence="6 7">
    <name type="scientific">Arundinibacter roseus</name>
    <dbReference type="NCBI Taxonomy" id="2070510"/>
    <lineage>
        <taxon>Bacteria</taxon>
        <taxon>Pseudomonadati</taxon>
        <taxon>Bacteroidota</taxon>
        <taxon>Cytophagia</taxon>
        <taxon>Cytophagales</taxon>
        <taxon>Spirosomataceae</taxon>
        <taxon>Arundinibacter</taxon>
    </lineage>
</organism>